<dbReference type="Gene3D" id="1.20.1720.10">
    <property type="entry name" value="Multidrug resistance protein D"/>
    <property type="match status" value="1"/>
</dbReference>
<comment type="subcellular location">
    <subcellularLocation>
        <location evidence="1">Membrane</location>
        <topology evidence="1">Multi-pass membrane protein</topology>
    </subcellularLocation>
</comment>
<feature type="transmembrane region" description="Helical" evidence="7">
    <location>
        <begin position="199"/>
        <end position="218"/>
    </location>
</feature>
<feature type="transmembrane region" description="Helical" evidence="7">
    <location>
        <begin position="77"/>
        <end position="98"/>
    </location>
</feature>
<dbReference type="AlphaFoldDB" id="A0A5N6KTE4"/>
<evidence type="ECO:0000256" key="5">
    <source>
        <dbReference type="ARBA" id="ARBA00023136"/>
    </source>
</evidence>
<feature type="domain" description="Major facilitator superfamily (MFS) profile" evidence="8">
    <location>
        <begin position="44"/>
        <end position="491"/>
    </location>
</feature>
<evidence type="ECO:0000256" key="2">
    <source>
        <dbReference type="ARBA" id="ARBA00022448"/>
    </source>
</evidence>
<feature type="transmembrane region" description="Helical" evidence="7">
    <location>
        <begin position="285"/>
        <end position="304"/>
    </location>
</feature>
<comment type="caution">
    <text evidence="9">The sequence shown here is derived from an EMBL/GenBank/DDBJ whole genome shotgun (WGS) entry which is preliminary data.</text>
</comment>
<accession>A0A5N6KTE4</accession>
<evidence type="ECO:0000313" key="9">
    <source>
        <dbReference type="EMBL" id="KAB8343248.1"/>
    </source>
</evidence>
<evidence type="ECO:0000256" key="1">
    <source>
        <dbReference type="ARBA" id="ARBA00004141"/>
    </source>
</evidence>
<feature type="region of interest" description="Disordered" evidence="6">
    <location>
        <begin position="1"/>
        <end position="26"/>
    </location>
</feature>
<dbReference type="InterPro" id="IPR020846">
    <property type="entry name" value="MFS_dom"/>
</dbReference>
<feature type="transmembrane region" description="Helical" evidence="7">
    <location>
        <begin position="110"/>
        <end position="127"/>
    </location>
</feature>
<proteinExistence type="predicted"/>
<dbReference type="Gene3D" id="1.20.1250.20">
    <property type="entry name" value="MFS general substrate transporter like domains"/>
    <property type="match status" value="1"/>
</dbReference>
<protein>
    <recommendedName>
        <fullName evidence="8">Major facilitator superfamily (MFS) profile domain-containing protein</fullName>
    </recommendedName>
</protein>
<evidence type="ECO:0000313" key="10">
    <source>
        <dbReference type="Proteomes" id="UP000327013"/>
    </source>
</evidence>
<dbReference type="OrthoDB" id="2441642at2759"/>
<dbReference type="PANTHER" id="PTHR23502">
    <property type="entry name" value="MAJOR FACILITATOR SUPERFAMILY"/>
    <property type="match status" value="1"/>
</dbReference>
<feature type="transmembrane region" description="Helical" evidence="7">
    <location>
        <begin position="464"/>
        <end position="486"/>
    </location>
</feature>
<feature type="compositionally biased region" description="Polar residues" evidence="6">
    <location>
        <begin position="1"/>
        <end position="22"/>
    </location>
</feature>
<feature type="transmembrane region" description="Helical" evidence="7">
    <location>
        <begin position="438"/>
        <end position="458"/>
    </location>
</feature>
<keyword evidence="5 7" id="KW-0472">Membrane</keyword>
<organism evidence="9 10">
    <name type="scientific">Carpinus fangiana</name>
    <dbReference type="NCBI Taxonomy" id="176857"/>
    <lineage>
        <taxon>Eukaryota</taxon>
        <taxon>Viridiplantae</taxon>
        <taxon>Streptophyta</taxon>
        <taxon>Embryophyta</taxon>
        <taxon>Tracheophyta</taxon>
        <taxon>Spermatophyta</taxon>
        <taxon>Magnoliopsida</taxon>
        <taxon>eudicotyledons</taxon>
        <taxon>Gunneridae</taxon>
        <taxon>Pentapetalae</taxon>
        <taxon>rosids</taxon>
        <taxon>fabids</taxon>
        <taxon>Fagales</taxon>
        <taxon>Betulaceae</taxon>
        <taxon>Carpinus</taxon>
    </lineage>
</organism>
<evidence type="ECO:0000256" key="3">
    <source>
        <dbReference type="ARBA" id="ARBA00022692"/>
    </source>
</evidence>
<gene>
    <name evidence="9" type="ORF">FH972_022837</name>
</gene>
<dbReference type="PROSITE" id="PS50850">
    <property type="entry name" value="MFS"/>
    <property type="match status" value="1"/>
</dbReference>
<evidence type="ECO:0000259" key="8">
    <source>
        <dbReference type="PROSITE" id="PS50850"/>
    </source>
</evidence>
<keyword evidence="4 7" id="KW-1133">Transmembrane helix</keyword>
<sequence length="510" mass="55330">MNSDKTQRPIQGSVPPSSQTDASKNKAADEPVYSIFTVTEKRLLVATASLAALFSPLTANIYYAATPVLADDFGVSLSLINLTVTMYLIFQGLAPAVVGSLSDSMGRRPLYLSCFVIYIAANIGLALQNSYAALMVLRCVQSAGSSGTVALAYALVSDIVTSAHRGSYISYVSMGAMVGPSFGPVIGGLLSYYINWQSIFWFLTICSGVVFIILLVWLPETCRAVVGNGSIPVSKCNMSLLSYYKMKKADKLGHQNASRAEPMDKSRPSVLQSFYILFDKETGSVLFYSAIFFGGYYMVITGLPSQLQQHYGYTPLQIGLCFIPSGVGSALAAFAMGRFLDWNFKRQARIVGMEIDRDKQQDLSQFPIEKARLQVLFPIVFMSGGSVIAYGWMMQYRVSIAGPMIFLLLSTFFITGSLQCLSALVIDLNRDRPSSASAAMNLARCLFGAGAAAFVVPMINAIGIGWTCTVAAGVWALISPAILYIIRQGPRWREEKARKEEAKARAGLAV</sequence>
<dbReference type="GO" id="GO:0022857">
    <property type="term" value="F:transmembrane transporter activity"/>
    <property type="evidence" value="ECO:0007669"/>
    <property type="project" value="InterPro"/>
</dbReference>
<feature type="transmembrane region" description="Helical" evidence="7">
    <location>
        <begin position="168"/>
        <end position="193"/>
    </location>
</feature>
<feature type="transmembrane region" description="Helical" evidence="7">
    <location>
        <begin position="316"/>
        <end position="340"/>
    </location>
</feature>
<reference evidence="9 10" key="1">
    <citation type="submission" date="2019-06" db="EMBL/GenBank/DDBJ databases">
        <title>A chromosomal-level reference genome of Carpinus fangiana (Coryloideae, Betulaceae).</title>
        <authorList>
            <person name="Yang X."/>
            <person name="Wang Z."/>
            <person name="Zhang L."/>
            <person name="Hao G."/>
            <person name="Liu J."/>
            <person name="Yang Y."/>
        </authorList>
    </citation>
    <scope>NUCLEOTIDE SEQUENCE [LARGE SCALE GENOMIC DNA]</scope>
    <source>
        <strain evidence="9">Cfa_2016G</strain>
        <tissue evidence="9">Leaf</tissue>
    </source>
</reference>
<evidence type="ECO:0000256" key="4">
    <source>
        <dbReference type="ARBA" id="ARBA00022989"/>
    </source>
</evidence>
<dbReference type="GO" id="GO:0005886">
    <property type="term" value="C:plasma membrane"/>
    <property type="evidence" value="ECO:0007669"/>
    <property type="project" value="TreeGrafter"/>
</dbReference>
<keyword evidence="2" id="KW-0813">Transport</keyword>
<dbReference type="Proteomes" id="UP000327013">
    <property type="component" value="Unassembled WGS sequence"/>
</dbReference>
<name>A0A5N6KTE4_9ROSI</name>
<dbReference type="EMBL" id="VIBQ01000012">
    <property type="protein sequence ID" value="KAB8343248.1"/>
    <property type="molecule type" value="Genomic_DNA"/>
</dbReference>
<dbReference type="FunFam" id="1.20.1720.10:FF:000009">
    <property type="entry name" value="MFS multidrug transporter"/>
    <property type="match status" value="1"/>
</dbReference>
<evidence type="ECO:0000256" key="7">
    <source>
        <dbReference type="SAM" id="Phobius"/>
    </source>
</evidence>
<feature type="transmembrane region" description="Helical" evidence="7">
    <location>
        <begin position="375"/>
        <end position="393"/>
    </location>
</feature>
<dbReference type="SUPFAM" id="SSF103473">
    <property type="entry name" value="MFS general substrate transporter"/>
    <property type="match status" value="1"/>
</dbReference>
<keyword evidence="3 7" id="KW-0812">Transmembrane</keyword>
<dbReference type="PANTHER" id="PTHR23502:SF51">
    <property type="entry name" value="QUINIDINE RESISTANCE PROTEIN 1-RELATED"/>
    <property type="match status" value="1"/>
</dbReference>
<feature type="transmembrane region" description="Helical" evidence="7">
    <location>
        <begin position="133"/>
        <end position="156"/>
    </location>
</feature>
<feature type="transmembrane region" description="Helical" evidence="7">
    <location>
        <begin position="43"/>
        <end position="65"/>
    </location>
</feature>
<dbReference type="Pfam" id="PF07690">
    <property type="entry name" value="MFS_1"/>
    <property type="match status" value="1"/>
</dbReference>
<evidence type="ECO:0000256" key="6">
    <source>
        <dbReference type="SAM" id="MobiDB-lite"/>
    </source>
</evidence>
<dbReference type="InterPro" id="IPR011701">
    <property type="entry name" value="MFS"/>
</dbReference>
<dbReference type="InterPro" id="IPR036259">
    <property type="entry name" value="MFS_trans_sf"/>
</dbReference>
<keyword evidence="10" id="KW-1185">Reference proteome</keyword>
<feature type="transmembrane region" description="Helical" evidence="7">
    <location>
        <begin position="405"/>
        <end position="426"/>
    </location>
</feature>